<dbReference type="GO" id="GO:0005524">
    <property type="term" value="F:ATP binding"/>
    <property type="evidence" value="ECO:0007669"/>
    <property type="project" value="UniProtKB-KW"/>
</dbReference>
<dbReference type="Pfam" id="PF01288">
    <property type="entry name" value="HPPK"/>
    <property type="match status" value="1"/>
</dbReference>
<comment type="caution">
    <text evidence="14">The sequence shown here is derived from an EMBL/GenBank/DDBJ whole genome shotgun (WGS) entry which is preliminary data.</text>
</comment>
<evidence type="ECO:0000313" key="14">
    <source>
        <dbReference type="EMBL" id="MXO86472.1"/>
    </source>
</evidence>
<dbReference type="EMBL" id="WTYW01000003">
    <property type="protein sequence ID" value="MXO86472.1"/>
    <property type="molecule type" value="Genomic_DNA"/>
</dbReference>
<dbReference type="InterPro" id="IPR035907">
    <property type="entry name" value="Hppk_sf"/>
</dbReference>
<organism evidence="14 15">
    <name type="scientific">Parapontixanthobacter aurantiacus</name>
    <dbReference type="NCBI Taxonomy" id="1463599"/>
    <lineage>
        <taxon>Bacteria</taxon>
        <taxon>Pseudomonadati</taxon>
        <taxon>Pseudomonadota</taxon>
        <taxon>Alphaproteobacteria</taxon>
        <taxon>Sphingomonadales</taxon>
        <taxon>Erythrobacteraceae</taxon>
        <taxon>Parapontixanthobacter</taxon>
    </lineage>
</organism>
<keyword evidence="7 14" id="KW-0418">Kinase</keyword>
<evidence type="ECO:0000256" key="4">
    <source>
        <dbReference type="ARBA" id="ARBA00016218"/>
    </source>
</evidence>
<comment type="function">
    <text evidence="10">Catalyzes the transfer of pyrophosphate from adenosine triphosphate (ATP) to 6-hydroxymethyl-7,8-dihydropterin, an enzymatic step in folate biosynthesis pathway.</text>
</comment>
<keyword evidence="15" id="KW-1185">Reference proteome</keyword>
<keyword evidence="6" id="KW-0547">Nucleotide-binding</keyword>
<dbReference type="AlphaFoldDB" id="A0A844ZGU4"/>
<gene>
    <name evidence="14" type="primary">folK</name>
    <name evidence="14" type="ORF">GRI38_10590</name>
</gene>
<dbReference type="EC" id="2.7.6.3" evidence="3"/>
<dbReference type="OrthoDB" id="9808041at2"/>
<accession>A0A844ZGU4</accession>
<evidence type="ECO:0000256" key="11">
    <source>
        <dbReference type="ARBA" id="ARBA00029766"/>
    </source>
</evidence>
<evidence type="ECO:0000256" key="6">
    <source>
        <dbReference type="ARBA" id="ARBA00022741"/>
    </source>
</evidence>
<sequence>MTFECSSLPHRYLLALGSNRRLARIGGPRAVLDRAMKYLDLNGLALVSASRIHDTAPIGPSQRRYANAAALVASALKPEGMLERIRRIEKDFNRLRRGQRWRERTLDLDIVLWNGGIFASEDLLIPHPAFRERSFVLTPASEVARDWRDPVTGFTIAQLLARLTKPAPALR</sequence>
<evidence type="ECO:0000256" key="9">
    <source>
        <dbReference type="ARBA" id="ARBA00022909"/>
    </source>
</evidence>
<keyword evidence="8" id="KW-0067">ATP-binding</keyword>
<dbReference type="PANTHER" id="PTHR43071">
    <property type="entry name" value="2-AMINO-4-HYDROXY-6-HYDROXYMETHYLDIHYDROPTERIDINE PYROPHOSPHOKINASE"/>
    <property type="match status" value="1"/>
</dbReference>
<evidence type="ECO:0000256" key="8">
    <source>
        <dbReference type="ARBA" id="ARBA00022840"/>
    </source>
</evidence>
<keyword evidence="5 14" id="KW-0808">Transferase</keyword>
<dbReference type="NCBIfam" id="TIGR01498">
    <property type="entry name" value="folK"/>
    <property type="match status" value="1"/>
</dbReference>
<evidence type="ECO:0000256" key="10">
    <source>
        <dbReference type="ARBA" id="ARBA00029409"/>
    </source>
</evidence>
<evidence type="ECO:0000256" key="3">
    <source>
        <dbReference type="ARBA" id="ARBA00013253"/>
    </source>
</evidence>
<evidence type="ECO:0000256" key="5">
    <source>
        <dbReference type="ARBA" id="ARBA00022679"/>
    </source>
</evidence>
<evidence type="ECO:0000256" key="2">
    <source>
        <dbReference type="ARBA" id="ARBA00005810"/>
    </source>
</evidence>
<reference evidence="14 15" key="1">
    <citation type="submission" date="2019-12" db="EMBL/GenBank/DDBJ databases">
        <title>Genomic-based taxomic classification of the family Erythrobacteraceae.</title>
        <authorList>
            <person name="Xu L."/>
        </authorList>
    </citation>
    <scope>NUCLEOTIDE SEQUENCE [LARGE SCALE GENOMIC DNA]</scope>
    <source>
        <strain evidence="14 15">MCCC 1A09962</strain>
    </source>
</reference>
<dbReference type="Proteomes" id="UP000433104">
    <property type="component" value="Unassembled WGS sequence"/>
</dbReference>
<protein>
    <recommendedName>
        <fullName evidence="4">2-amino-4-hydroxy-6-hydroxymethyldihydropteridine pyrophosphokinase</fullName>
        <ecNumber evidence="3">2.7.6.3</ecNumber>
    </recommendedName>
    <alternativeName>
        <fullName evidence="11">6-hydroxymethyl-7,8-dihydropterin pyrophosphokinase</fullName>
    </alternativeName>
    <alternativeName>
        <fullName evidence="12">7,8-dihydro-6-hydroxymethylpterin-pyrophosphokinase</fullName>
    </alternativeName>
</protein>
<dbReference type="PANTHER" id="PTHR43071:SF1">
    <property type="entry name" value="2-AMINO-4-HYDROXY-6-HYDROXYMETHYLDIHYDROPTERIDINE PYROPHOSPHOKINASE"/>
    <property type="match status" value="1"/>
</dbReference>
<dbReference type="SUPFAM" id="SSF55083">
    <property type="entry name" value="6-hydroxymethyl-7,8-dihydropterin pyrophosphokinase, HPPK"/>
    <property type="match status" value="1"/>
</dbReference>
<name>A0A844ZGU4_9SPHN</name>
<proteinExistence type="inferred from homology"/>
<dbReference type="GO" id="GO:0046656">
    <property type="term" value="P:folic acid biosynthetic process"/>
    <property type="evidence" value="ECO:0007669"/>
    <property type="project" value="UniProtKB-KW"/>
</dbReference>
<dbReference type="GO" id="GO:0003848">
    <property type="term" value="F:2-amino-4-hydroxy-6-hydroxymethyldihydropteridine diphosphokinase activity"/>
    <property type="evidence" value="ECO:0007669"/>
    <property type="project" value="UniProtKB-EC"/>
</dbReference>
<dbReference type="GO" id="GO:0016301">
    <property type="term" value="F:kinase activity"/>
    <property type="evidence" value="ECO:0007669"/>
    <property type="project" value="UniProtKB-KW"/>
</dbReference>
<dbReference type="RefSeq" id="WP_160683493.1">
    <property type="nucleotide sequence ID" value="NZ_WTYW01000003.1"/>
</dbReference>
<evidence type="ECO:0000259" key="13">
    <source>
        <dbReference type="Pfam" id="PF01288"/>
    </source>
</evidence>
<comment type="pathway">
    <text evidence="1">Cofactor biosynthesis; tetrahydrofolate biosynthesis; 2-amino-4-hydroxy-6-hydroxymethyl-7,8-dihydropteridine diphosphate from 7,8-dihydroneopterin triphosphate: step 4/4.</text>
</comment>
<dbReference type="UniPathway" id="UPA00077">
    <property type="reaction ID" value="UER00155"/>
</dbReference>
<dbReference type="GO" id="GO:0046654">
    <property type="term" value="P:tetrahydrofolate biosynthetic process"/>
    <property type="evidence" value="ECO:0007669"/>
    <property type="project" value="UniProtKB-UniPathway"/>
</dbReference>
<keyword evidence="9" id="KW-0289">Folate biosynthesis</keyword>
<comment type="similarity">
    <text evidence="2">Belongs to the HPPK family.</text>
</comment>
<dbReference type="Gene3D" id="3.30.70.560">
    <property type="entry name" value="7,8-Dihydro-6-hydroxymethylpterin-pyrophosphokinase HPPK"/>
    <property type="match status" value="1"/>
</dbReference>
<evidence type="ECO:0000256" key="12">
    <source>
        <dbReference type="ARBA" id="ARBA00033413"/>
    </source>
</evidence>
<dbReference type="InterPro" id="IPR000550">
    <property type="entry name" value="Hppk"/>
</dbReference>
<evidence type="ECO:0000256" key="1">
    <source>
        <dbReference type="ARBA" id="ARBA00005051"/>
    </source>
</evidence>
<feature type="domain" description="7,8-dihydro-6-hydroxymethylpterin-pyrophosphokinase" evidence="13">
    <location>
        <begin position="14"/>
        <end position="144"/>
    </location>
</feature>
<evidence type="ECO:0000256" key="7">
    <source>
        <dbReference type="ARBA" id="ARBA00022777"/>
    </source>
</evidence>
<evidence type="ECO:0000313" key="15">
    <source>
        <dbReference type="Proteomes" id="UP000433104"/>
    </source>
</evidence>
<dbReference type="CDD" id="cd00483">
    <property type="entry name" value="HPPK"/>
    <property type="match status" value="1"/>
</dbReference>